<name>A0A177TGH4_9BASI</name>
<sequence length="83" mass="9672">MAGTLNRRRFLLRPYQTSVFRPRRSGTHRLSTYFLTFNLISTQSLSILRAPGVHAQCHAHADHRKLQRDLPAHRMRVELPDPV</sequence>
<comment type="caution">
    <text evidence="1">The sequence shown here is derived from an EMBL/GenBank/DDBJ whole genome shotgun (WGS) entry which is preliminary data.</text>
</comment>
<evidence type="ECO:0000313" key="2">
    <source>
        <dbReference type="Proteomes" id="UP000077521"/>
    </source>
</evidence>
<keyword evidence="2" id="KW-1185">Reference proteome</keyword>
<gene>
    <name evidence="1" type="ORF">A4X13_0g1729</name>
</gene>
<proteinExistence type="predicted"/>
<dbReference type="AlphaFoldDB" id="A0A177TGH4"/>
<dbReference type="EMBL" id="LWDF02000073">
    <property type="protein sequence ID" value="KAE8258357.1"/>
    <property type="molecule type" value="Genomic_DNA"/>
</dbReference>
<reference evidence="1" key="2">
    <citation type="journal article" date="2019" name="IMA Fungus">
        <title>Genome sequencing and comparison of five Tilletia species to identify candidate genes for the detection of regulated species infecting wheat.</title>
        <authorList>
            <person name="Nguyen H.D.T."/>
            <person name="Sultana T."/>
            <person name="Kesanakurti P."/>
            <person name="Hambleton S."/>
        </authorList>
    </citation>
    <scope>NUCLEOTIDE SEQUENCE</scope>
    <source>
        <strain evidence="1">DAOMC 236416</strain>
    </source>
</reference>
<protein>
    <submittedName>
        <fullName evidence="1">Uncharacterized protein</fullName>
    </submittedName>
</protein>
<organism evidence="1 2">
    <name type="scientific">Tilletia indica</name>
    <dbReference type="NCBI Taxonomy" id="43049"/>
    <lineage>
        <taxon>Eukaryota</taxon>
        <taxon>Fungi</taxon>
        <taxon>Dikarya</taxon>
        <taxon>Basidiomycota</taxon>
        <taxon>Ustilaginomycotina</taxon>
        <taxon>Exobasidiomycetes</taxon>
        <taxon>Tilletiales</taxon>
        <taxon>Tilletiaceae</taxon>
        <taxon>Tilletia</taxon>
    </lineage>
</organism>
<accession>A0A177TGH4</accession>
<evidence type="ECO:0000313" key="1">
    <source>
        <dbReference type="EMBL" id="KAE8258357.1"/>
    </source>
</evidence>
<dbReference type="Proteomes" id="UP000077521">
    <property type="component" value="Unassembled WGS sequence"/>
</dbReference>
<reference evidence="1" key="1">
    <citation type="submission" date="2016-04" db="EMBL/GenBank/DDBJ databases">
        <authorList>
            <person name="Nguyen H.D."/>
            <person name="Samba Siva P."/>
            <person name="Cullis J."/>
            <person name="Levesque C.A."/>
            <person name="Hambleton S."/>
        </authorList>
    </citation>
    <scope>NUCLEOTIDE SEQUENCE</scope>
    <source>
        <strain evidence="1">DAOMC 236416</strain>
    </source>
</reference>